<name>W4VJL0_9BACI</name>
<dbReference type="EMBL" id="BAVS01000008">
    <property type="protein sequence ID" value="GAE92998.1"/>
    <property type="molecule type" value="Genomic_DNA"/>
</dbReference>
<sequence length="55" mass="6380">MEAAEMYNKAFEQDTEFYQLYRTLESYKKTVDGGETTIIIPQGSPYADILLGFYE</sequence>
<evidence type="ECO:0000313" key="2">
    <source>
        <dbReference type="Proteomes" id="UP000019102"/>
    </source>
</evidence>
<evidence type="ECO:0000313" key="1">
    <source>
        <dbReference type="EMBL" id="GAE92998.1"/>
    </source>
</evidence>
<keyword evidence="2" id="KW-1185">Reference proteome</keyword>
<dbReference type="STRING" id="1298598.JCM21714_2027"/>
<comment type="caution">
    <text evidence="1">The sequence shown here is derived from an EMBL/GenBank/DDBJ whole genome shotgun (WGS) entry which is preliminary data.</text>
</comment>
<protein>
    <submittedName>
        <fullName evidence="1">HflC protein</fullName>
    </submittedName>
</protein>
<organism evidence="1 2">
    <name type="scientific">Gracilibacillus boraciitolerans JCM 21714</name>
    <dbReference type="NCBI Taxonomy" id="1298598"/>
    <lineage>
        <taxon>Bacteria</taxon>
        <taxon>Bacillati</taxon>
        <taxon>Bacillota</taxon>
        <taxon>Bacilli</taxon>
        <taxon>Bacillales</taxon>
        <taxon>Bacillaceae</taxon>
        <taxon>Gracilibacillus</taxon>
    </lineage>
</organism>
<dbReference type="AlphaFoldDB" id="W4VJL0"/>
<gene>
    <name evidence="1" type="ORF">JCM21714_2027</name>
</gene>
<proteinExistence type="predicted"/>
<accession>W4VJL0</accession>
<dbReference type="Proteomes" id="UP000019102">
    <property type="component" value="Unassembled WGS sequence"/>
</dbReference>
<reference evidence="1 2" key="1">
    <citation type="journal article" date="2014" name="Genome Announc.">
        <title>Draft Genome Sequence of the Boron-Tolerant and Moderately Halotolerant Bacterium Gracilibacillus boraciitolerans JCM 21714T.</title>
        <authorList>
            <person name="Ahmed I."/>
            <person name="Oshima K."/>
            <person name="Suda W."/>
            <person name="Kitamura K."/>
            <person name="Iida T."/>
            <person name="Ohmori Y."/>
            <person name="Fujiwara T."/>
            <person name="Hattori M."/>
            <person name="Ohkuma M."/>
        </authorList>
    </citation>
    <scope>NUCLEOTIDE SEQUENCE [LARGE SCALE GENOMIC DNA]</scope>
    <source>
        <strain evidence="1 2">JCM 21714</strain>
    </source>
</reference>
<dbReference type="eggNOG" id="COG0330">
    <property type="taxonomic scope" value="Bacteria"/>
</dbReference>